<accession>H2C4J0</accession>
<evidence type="ECO:0000256" key="1">
    <source>
        <dbReference type="SAM" id="MobiDB-lite"/>
    </source>
</evidence>
<organism evidence="2 3">
    <name type="scientific">Metallosphaera yellowstonensis MK1</name>
    <dbReference type="NCBI Taxonomy" id="671065"/>
    <lineage>
        <taxon>Archaea</taxon>
        <taxon>Thermoproteota</taxon>
        <taxon>Thermoprotei</taxon>
        <taxon>Sulfolobales</taxon>
        <taxon>Sulfolobaceae</taxon>
        <taxon>Metallosphaera</taxon>
    </lineage>
</organism>
<gene>
    <name evidence="2" type="ORF">MetMK1DRAFT_00015120</name>
</gene>
<reference evidence="2 3" key="1">
    <citation type="submission" date="2012-01" db="EMBL/GenBank/DDBJ databases">
        <title>Improved High-Quality Draft sequence of Metallosphaera yellowstonensis MK1.</title>
        <authorList>
            <consortium name="US DOE Joint Genome Institute"/>
            <person name="Lucas S."/>
            <person name="Han J."/>
            <person name="Cheng J.-F."/>
            <person name="Goodwin L."/>
            <person name="Pitluck S."/>
            <person name="Peters L."/>
            <person name="Teshima H."/>
            <person name="Detter J.C."/>
            <person name="Han C."/>
            <person name="Tapia R."/>
            <person name="Land M."/>
            <person name="Hauser L."/>
            <person name="Kyrpides N."/>
            <person name="Kozubal M."/>
            <person name="Macur R.E."/>
            <person name="Jay Z."/>
            <person name="Inskeep W."/>
            <person name="Woyke T."/>
        </authorList>
    </citation>
    <scope>NUCLEOTIDE SEQUENCE [LARGE SCALE GENOMIC DNA]</scope>
    <source>
        <strain evidence="2 3">MK1</strain>
    </source>
</reference>
<evidence type="ECO:0000313" key="3">
    <source>
        <dbReference type="Proteomes" id="UP000003980"/>
    </source>
</evidence>
<dbReference type="AlphaFoldDB" id="H2C4J0"/>
<dbReference type="EMBL" id="JH597761">
    <property type="protein sequence ID" value="EHP71008.1"/>
    <property type="molecule type" value="Genomic_DNA"/>
</dbReference>
<protein>
    <submittedName>
        <fullName evidence="2">Uncharacterized protein</fullName>
    </submittedName>
</protein>
<name>H2C4J0_9CREN</name>
<evidence type="ECO:0000313" key="2">
    <source>
        <dbReference type="EMBL" id="EHP71008.1"/>
    </source>
</evidence>
<sequence length="82" mass="9075">MTPGHTPGTSTPPTSRSAGRSPVVWEIEDLQGTSRPWDSSFWRRETLQGYLTIFTINNVVRELVGELNLGSVEAFLRLSSAL</sequence>
<dbReference type="HOGENOM" id="CLU_2490535_0_0_2"/>
<keyword evidence="3" id="KW-1185">Reference proteome</keyword>
<feature type="region of interest" description="Disordered" evidence="1">
    <location>
        <begin position="1"/>
        <end position="22"/>
    </location>
</feature>
<dbReference type="Proteomes" id="UP000003980">
    <property type="component" value="Unassembled WGS sequence"/>
</dbReference>
<proteinExistence type="predicted"/>